<proteinExistence type="inferred from homology"/>
<reference evidence="5 6" key="1">
    <citation type="submission" date="2020-11" db="EMBL/GenBank/DDBJ databases">
        <authorList>
            <person name="Wallbank WR R."/>
            <person name="Pardo Diaz C."/>
            <person name="Kozak K."/>
            <person name="Martin S."/>
            <person name="Jiggins C."/>
            <person name="Moest M."/>
            <person name="Warren A I."/>
            <person name="Generalovic N T."/>
            <person name="Byers J.R.P. K."/>
            <person name="Montejo-Kovacevich G."/>
            <person name="Yen C E."/>
        </authorList>
    </citation>
    <scope>NUCLEOTIDE SEQUENCE [LARGE SCALE GENOMIC DNA]</scope>
</reference>
<dbReference type="OMA" id="GVCWAKV"/>
<dbReference type="GO" id="GO:0060271">
    <property type="term" value="P:cilium assembly"/>
    <property type="evidence" value="ECO:0007669"/>
    <property type="project" value="TreeGrafter"/>
</dbReference>
<sequence>MDPNNHNSPEAILKRLEELKKWQAQQQKILIQRQNSQRQLLEEEQRLLYEKHGFSNSVSSIGPQLEIDRDGSDVKQSTLKIEKAANIRQMEITSQDNATKDIMCKRMENRKNCENSRVVKRPFLKKGEGLTNRFKVDPEKFRLHNLPKYKFAHRIKHSRPPEKLPKKFTSNGPFREPSSSNKCENNVSSDNNVLCDSENGKYLESSLLNAFQKIPSKAFGDKGDHDTPNLFNSSQHERVSFEIPPSNRDNSPDSILASSWADVLNPNNIKPFSLDNLQKYVEGNSTDFSLPDDELENLSLFELLEKKAREGSILVDSSILQRWLKNVQSPSKDIDQESSAEISSLKSKRVSPLPFDINNRVHIDDSDASTADNEEEESSNSKLVKYRVRFSDEVEVNEITSESDDGTENSQDESNTSTPNRETNNQVSELNNLSHESTLDNDQSTTLTNNVIDHQQVDLMEKTDRLKTRLVDLEREIADFQKNNVELVKLKQECEIEKIRLDQERQELGEKFKDEQIKLEIQLHDERMKMEEEKKKYEKLVKEHRAKNRKECEDVLKLKEKVEQLQKENREKETKHTAAQARLRAQIRNLEKDLKEFSIEIDVLKKEKKRLENENARLMRNSNNKMLQEINKSIAKLVPKTIPSVVEAKNQHSKPLVAKVTSHTGKICGRRIKKTVISSNASKEKQAQPNNSDDSDTLEENESAYFKNHQRSEEPEDNESEASENEVSQDNAQTDSNPKTSQTQDEFKREILNSDGSKDIWYTNGNLKKISADGMLIRMLYYNKDIKETNINEGTVKYYYAQTNTWHTTYLDGLEILEFPNGQTEHRYKDGTVEVHFENGTIRIANPTDPTKVEEWRYPDGTRLVQLKTGDKILSFPNGQKEVHTKVHKRREYPDGTVKIVYPDGSQETRYSTGRVRLKDKDGNLIMDSQQL</sequence>
<feature type="coiled-coil region" evidence="2">
    <location>
        <begin position="24"/>
        <end position="51"/>
    </location>
</feature>
<evidence type="ECO:0000313" key="6">
    <source>
        <dbReference type="Proteomes" id="UP000594454"/>
    </source>
</evidence>
<feature type="compositionally biased region" description="Polar residues" evidence="3">
    <location>
        <begin position="168"/>
        <end position="187"/>
    </location>
</feature>
<feature type="domain" description="Centromere protein J C-terminal" evidence="4">
    <location>
        <begin position="812"/>
        <end position="844"/>
    </location>
</feature>
<dbReference type="Pfam" id="PF07202">
    <property type="entry name" value="Tcp10_C"/>
    <property type="match status" value="3"/>
</dbReference>
<feature type="compositionally biased region" description="Acidic residues" evidence="3">
    <location>
        <begin position="714"/>
        <end position="724"/>
    </location>
</feature>
<feature type="region of interest" description="Disordered" evidence="3">
    <location>
        <begin position="671"/>
        <end position="746"/>
    </location>
</feature>
<feature type="region of interest" description="Disordered" evidence="3">
    <location>
        <begin position="395"/>
        <end position="426"/>
    </location>
</feature>
<feature type="compositionally biased region" description="Polar residues" evidence="3">
    <location>
        <begin position="729"/>
        <end position="744"/>
    </location>
</feature>
<dbReference type="InterPro" id="IPR026581">
    <property type="entry name" value="TCP10L/CENPJ"/>
</dbReference>
<dbReference type="Gene3D" id="2.60.450.20">
    <property type="match status" value="1"/>
</dbReference>
<evidence type="ECO:0000256" key="3">
    <source>
        <dbReference type="SAM" id="MobiDB-lite"/>
    </source>
</evidence>
<dbReference type="GO" id="GO:0061511">
    <property type="term" value="P:centriole elongation"/>
    <property type="evidence" value="ECO:0007669"/>
    <property type="project" value="TreeGrafter"/>
</dbReference>
<feature type="region of interest" description="Disordered" evidence="3">
    <location>
        <begin position="158"/>
        <end position="187"/>
    </location>
</feature>
<dbReference type="FunCoup" id="A0A7R8V625">
    <property type="interactions" value="40"/>
</dbReference>
<dbReference type="PANTHER" id="PTHR10331:SF6">
    <property type="entry name" value="SPINDLE ASSEMBLY ABNORMAL 4"/>
    <property type="match status" value="1"/>
</dbReference>
<organism evidence="5 6">
    <name type="scientific">Hermetia illucens</name>
    <name type="common">Black soldier fly</name>
    <dbReference type="NCBI Taxonomy" id="343691"/>
    <lineage>
        <taxon>Eukaryota</taxon>
        <taxon>Metazoa</taxon>
        <taxon>Ecdysozoa</taxon>
        <taxon>Arthropoda</taxon>
        <taxon>Hexapoda</taxon>
        <taxon>Insecta</taxon>
        <taxon>Pterygota</taxon>
        <taxon>Neoptera</taxon>
        <taxon>Endopterygota</taxon>
        <taxon>Diptera</taxon>
        <taxon>Brachycera</taxon>
        <taxon>Stratiomyomorpha</taxon>
        <taxon>Stratiomyidae</taxon>
        <taxon>Hermetiinae</taxon>
        <taxon>Hermetia</taxon>
    </lineage>
</organism>
<accession>A0A7R8V625</accession>
<feature type="domain" description="Centromere protein J C-terminal" evidence="4">
    <location>
        <begin position="888"/>
        <end position="916"/>
    </location>
</feature>
<feature type="region of interest" description="Disordered" evidence="3">
    <location>
        <begin position="357"/>
        <end position="381"/>
    </location>
</feature>
<dbReference type="GO" id="GO:0005813">
    <property type="term" value="C:centrosome"/>
    <property type="evidence" value="ECO:0007669"/>
    <property type="project" value="TreeGrafter"/>
</dbReference>
<feature type="compositionally biased region" description="Polar residues" evidence="3">
    <location>
        <begin position="412"/>
        <end position="426"/>
    </location>
</feature>
<feature type="compositionally biased region" description="Acidic residues" evidence="3">
    <location>
        <begin position="395"/>
        <end position="411"/>
    </location>
</feature>
<dbReference type="GO" id="GO:0015631">
    <property type="term" value="F:tubulin binding"/>
    <property type="evidence" value="ECO:0007669"/>
    <property type="project" value="TreeGrafter"/>
</dbReference>
<dbReference type="EMBL" id="LR899014">
    <property type="protein sequence ID" value="CAD7093119.1"/>
    <property type="molecule type" value="Genomic_DNA"/>
</dbReference>
<comment type="similarity">
    <text evidence="1">Belongs to the TCP10 family.</text>
</comment>
<feature type="domain" description="Centromere protein J C-terminal" evidence="4">
    <location>
        <begin position="850"/>
        <end position="884"/>
    </location>
</feature>
<dbReference type="OrthoDB" id="10252174at2759"/>
<dbReference type="FunFam" id="2.60.450.20:FF:000002">
    <property type="entry name" value="Spindle assembly abnormal 4"/>
    <property type="match status" value="1"/>
</dbReference>
<evidence type="ECO:0000259" key="4">
    <source>
        <dbReference type="Pfam" id="PF07202"/>
    </source>
</evidence>
<dbReference type="InterPro" id="IPR047002">
    <property type="entry name" value="Tcp10_C_sf"/>
</dbReference>
<evidence type="ECO:0000313" key="5">
    <source>
        <dbReference type="EMBL" id="CAD7093119.1"/>
    </source>
</evidence>
<dbReference type="InterPro" id="IPR009852">
    <property type="entry name" value="CENPJ_C_dom"/>
</dbReference>
<evidence type="ECO:0000256" key="2">
    <source>
        <dbReference type="SAM" id="Coils"/>
    </source>
</evidence>
<keyword evidence="6" id="KW-1185">Reference proteome</keyword>
<name>A0A7R8V625_HERIL</name>
<dbReference type="AlphaFoldDB" id="A0A7R8V625"/>
<dbReference type="InParanoid" id="A0A7R8V625"/>
<feature type="compositionally biased region" description="Polar residues" evidence="3">
    <location>
        <begin position="676"/>
        <end position="692"/>
    </location>
</feature>
<dbReference type="Proteomes" id="UP000594454">
    <property type="component" value="Chromosome 6"/>
</dbReference>
<keyword evidence="2" id="KW-0175">Coiled coil</keyword>
<feature type="compositionally biased region" description="Acidic residues" evidence="3">
    <location>
        <begin position="693"/>
        <end position="702"/>
    </location>
</feature>
<evidence type="ECO:0000256" key="1">
    <source>
        <dbReference type="ARBA" id="ARBA00005627"/>
    </source>
</evidence>
<dbReference type="GO" id="GO:0005814">
    <property type="term" value="C:centriole"/>
    <property type="evidence" value="ECO:0007669"/>
    <property type="project" value="TreeGrafter"/>
</dbReference>
<feature type="coiled-coil region" evidence="2">
    <location>
        <begin position="456"/>
        <end position="628"/>
    </location>
</feature>
<gene>
    <name evidence="5" type="ORF">HERILL_LOCUS15426</name>
</gene>
<protein>
    <recommendedName>
        <fullName evidence="4">Centromere protein J C-terminal domain-containing protein</fullName>
    </recommendedName>
</protein>
<dbReference type="PANTHER" id="PTHR10331">
    <property type="entry name" value="T COMPLEX PROTEIN 10"/>
    <property type="match status" value="1"/>
</dbReference>